<sequence length="287" mass="33922">MKKYRIEKEYKGYTISEYLRNIQNYSGRSIRNLEIFLNGKRVKPKKKLRAYEVLLVKEKEKSTNIKPLEIKLNIVYEDEEILIIDKDPGIVVHPTLKKVDKTLANGIVYYFKEKYNKIMIPRFYNRLDMDTSGLIIITKTGFAQSFLQEKCEVKKYYLAIVEGIIEKDEFILEKPIGRIGNNLKREILPIENGGQYAKTKVKVLEKNIEKNITLIEVELFTGRTHQIRVHMSSIGHPLIGDKLYSDKERNIRQLLHAYRLEFINPISKEKQIIEIEMKEDMKKYLYN</sequence>
<reference evidence="6 7" key="1">
    <citation type="submission" date="2019-03" db="EMBL/GenBank/DDBJ databases">
        <title>Genomic Encyclopedia of Type Strains, Phase IV (KMG-IV): sequencing the most valuable type-strain genomes for metagenomic binning, comparative biology and taxonomic classification.</title>
        <authorList>
            <person name="Goeker M."/>
        </authorList>
    </citation>
    <scope>NUCLEOTIDE SEQUENCE [LARGE SCALE GENOMIC DNA]</scope>
    <source>
        <strain evidence="6 7">DSM 100055</strain>
    </source>
</reference>
<evidence type="ECO:0000256" key="3">
    <source>
        <dbReference type="PROSITE-ProRule" id="PRU00182"/>
    </source>
</evidence>
<dbReference type="PANTHER" id="PTHR21600">
    <property type="entry name" value="MITOCHONDRIAL RNA PSEUDOURIDINE SYNTHASE"/>
    <property type="match status" value="1"/>
</dbReference>
<protein>
    <recommendedName>
        <fullName evidence="4">Pseudouridine synthase</fullName>
        <ecNumber evidence="4">5.4.99.-</ecNumber>
    </recommendedName>
</protein>
<comment type="function">
    <text evidence="4">Responsible for synthesis of pseudouridine from uracil.</text>
</comment>
<comment type="catalytic activity">
    <reaction evidence="4">
        <text>a uridine in RNA = a pseudouridine in RNA</text>
        <dbReference type="Rhea" id="RHEA:48348"/>
        <dbReference type="Rhea" id="RHEA-COMP:12068"/>
        <dbReference type="Rhea" id="RHEA-COMP:12069"/>
        <dbReference type="ChEBI" id="CHEBI:65314"/>
        <dbReference type="ChEBI" id="CHEBI:65315"/>
    </reaction>
</comment>
<dbReference type="EC" id="5.4.99.-" evidence="4"/>
<dbReference type="InterPro" id="IPR050188">
    <property type="entry name" value="RluA_PseudoU_synthase"/>
</dbReference>
<dbReference type="GO" id="GO:0000455">
    <property type="term" value="P:enzyme-directed rRNA pseudouridine synthesis"/>
    <property type="evidence" value="ECO:0007669"/>
    <property type="project" value="TreeGrafter"/>
</dbReference>
<dbReference type="CDD" id="cd02869">
    <property type="entry name" value="PseudoU_synth_RluA_like"/>
    <property type="match status" value="1"/>
</dbReference>
<gene>
    <name evidence="6" type="ORF">EV215_1418</name>
</gene>
<accession>A0AA46DYE9</accession>
<dbReference type="InterPro" id="IPR006145">
    <property type="entry name" value="PsdUridine_synth_RsuA/RluA"/>
</dbReference>
<evidence type="ECO:0000256" key="4">
    <source>
        <dbReference type="RuleBase" id="RU362028"/>
    </source>
</evidence>
<feature type="domain" description="Pseudouridine synthase RsuA/RluA-like" evidence="5">
    <location>
        <begin position="81"/>
        <end position="233"/>
    </location>
</feature>
<comment type="caution">
    <text evidence="6">The sequence shown here is derived from an EMBL/GenBank/DDBJ whole genome shotgun (WGS) entry which is preliminary data.</text>
</comment>
<dbReference type="AlphaFoldDB" id="A0AA46DYE9"/>
<evidence type="ECO:0000259" key="5">
    <source>
        <dbReference type="Pfam" id="PF00849"/>
    </source>
</evidence>
<evidence type="ECO:0000313" key="7">
    <source>
        <dbReference type="Proteomes" id="UP000294678"/>
    </source>
</evidence>
<keyword evidence="4" id="KW-0413">Isomerase</keyword>
<evidence type="ECO:0000313" key="6">
    <source>
        <dbReference type="EMBL" id="TDT69875.1"/>
    </source>
</evidence>
<proteinExistence type="inferred from homology"/>
<name>A0AA46DYE9_9FUSO</name>
<evidence type="ECO:0000256" key="2">
    <source>
        <dbReference type="PIRSR" id="PIRSR606225-1"/>
    </source>
</evidence>
<dbReference type="GO" id="GO:0009982">
    <property type="term" value="F:pseudouridine synthase activity"/>
    <property type="evidence" value="ECO:0007669"/>
    <property type="project" value="InterPro"/>
</dbReference>
<dbReference type="GO" id="GO:0140098">
    <property type="term" value="F:catalytic activity, acting on RNA"/>
    <property type="evidence" value="ECO:0007669"/>
    <property type="project" value="UniProtKB-ARBA"/>
</dbReference>
<dbReference type="GO" id="GO:0003723">
    <property type="term" value="F:RNA binding"/>
    <property type="evidence" value="ECO:0007669"/>
    <property type="project" value="UniProtKB-KW"/>
</dbReference>
<comment type="similarity">
    <text evidence="1 4">Belongs to the pseudouridine synthase RluA family.</text>
</comment>
<dbReference type="InterPro" id="IPR006225">
    <property type="entry name" value="PsdUridine_synth_RluC/D"/>
</dbReference>
<organism evidence="6 7">
    <name type="scientific">Hypnocyclicus thermotrophus</name>
    <dbReference type="NCBI Taxonomy" id="1627895"/>
    <lineage>
        <taxon>Bacteria</taxon>
        <taxon>Fusobacteriati</taxon>
        <taxon>Fusobacteriota</taxon>
        <taxon>Fusobacteriia</taxon>
        <taxon>Fusobacteriales</taxon>
        <taxon>Fusobacteriaceae</taxon>
        <taxon>Hypnocyclicus</taxon>
    </lineage>
</organism>
<dbReference type="InterPro" id="IPR020103">
    <property type="entry name" value="PsdUridine_synth_cat_dom_sf"/>
</dbReference>
<dbReference type="Proteomes" id="UP000294678">
    <property type="component" value="Unassembled WGS sequence"/>
</dbReference>
<dbReference type="Pfam" id="PF00849">
    <property type="entry name" value="PseudoU_synth_2"/>
    <property type="match status" value="1"/>
</dbReference>
<keyword evidence="7" id="KW-1185">Reference proteome</keyword>
<dbReference type="EMBL" id="SOBG01000005">
    <property type="protein sequence ID" value="TDT69875.1"/>
    <property type="molecule type" value="Genomic_DNA"/>
</dbReference>
<feature type="active site" evidence="2">
    <location>
        <position position="128"/>
    </location>
</feature>
<dbReference type="Gene3D" id="3.30.2350.10">
    <property type="entry name" value="Pseudouridine synthase"/>
    <property type="match status" value="1"/>
</dbReference>
<evidence type="ECO:0000256" key="1">
    <source>
        <dbReference type="ARBA" id="ARBA00010876"/>
    </source>
</evidence>
<dbReference type="PANTHER" id="PTHR21600:SF44">
    <property type="entry name" value="RIBOSOMAL LARGE SUBUNIT PSEUDOURIDINE SYNTHASE D"/>
    <property type="match status" value="1"/>
</dbReference>
<dbReference type="NCBIfam" id="TIGR00005">
    <property type="entry name" value="rluA_subfam"/>
    <property type="match status" value="1"/>
</dbReference>
<dbReference type="RefSeq" id="WP_134113281.1">
    <property type="nucleotide sequence ID" value="NZ_SOBG01000005.1"/>
</dbReference>
<dbReference type="SUPFAM" id="SSF55120">
    <property type="entry name" value="Pseudouridine synthase"/>
    <property type="match status" value="1"/>
</dbReference>
<keyword evidence="3" id="KW-0694">RNA-binding</keyword>
<dbReference type="PROSITE" id="PS50889">
    <property type="entry name" value="S4"/>
    <property type="match status" value="1"/>
</dbReference>